<dbReference type="EMBL" id="CADEAL010000088">
    <property type="protein sequence ID" value="CAB1414102.1"/>
    <property type="molecule type" value="Genomic_DNA"/>
</dbReference>
<keyword evidence="3" id="KW-1185">Reference proteome</keyword>
<organism evidence="2 3">
    <name type="scientific">Pleuronectes platessa</name>
    <name type="common">European plaice</name>
    <dbReference type="NCBI Taxonomy" id="8262"/>
    <lineage>
        <taxon>Eukaryota</taxon>
        <taxon>Metazoa</taxon>
        <taxon>Chordata</taxon>
        <taxon>Craniata</taxon>
        <taxon>Vertebrata</taxon>
        <taxon>Euteleostomi</taxon>
        <taxon>Actinopterygii</taxon>
        <taxon>Neopterygii</taxon>
        <taxon>Teleostei</taxon>
        <taxon>Neoteleostei</taxon>
        <taxon>Acanthomorphata</taxon>
        <taxon>Carangaria</taxon>
        <taxon>Pleuronectiformes</taxon>
        <taxon>Pleuronectoidei</taxon>
        <taxon>Pleuronectidae</taxon>
        <taxon>Pleuronectes</taxon>
    </lineage>
</organism>
<evidence type="ECO:0000256" key="1">
    <source>
        <dbReference type="SAM" id="MobiDB-lite"/>
    </source>
</evidence>
<evidence type="ECO:0000313" key="3">
    <source>
        <dbReference type="Proteomes" id="UP001153269"/>
    </source>
</evidence>
<proteinExistence type="predicted"/>
<reference evidence="2" key="1">
    <citation type="submission" date="2020-03" db="EMBL/GenBank/DDBJ databases">
        <authorList>
            <person name="Weist P."/>
        </authorList>
    </citation>
    <scope>NUCLEOTIDE SEQUENCE</scope>
</reference>
<evidence type="ECO:0000313" key="2">
    <source>
        <dbReference type="EMBL" id="CAB1414102.1"/>
    </source>
</evidence>
<name>A0A9N7TJJ0_PLEPL</name>
<sequence length="136" mass="15165">MEWDMDKWAMSLDLPLEQVYVAEDKMSPSPSVLYAQFPPRKVSDRSALPGTAKHCKAEEAESPTPPDALSVLTHTCTQTDASPPSAAEAAEACLEMETRFSFDVLHCFPRANTPHQIYICLDHRPPITPRIDLIQN</sequence>
<gene>
    <name evidence="2" type="ORF">PLEPLA_LOCUS1806</name>
</gene>
<feature type="region of interest" description="Disordered" evidence="1">
    <location>
        <begin position="42"/>
        <end position="68"/>
    </location>
</feature>
<comment type="caution">
    <text evidence="2">The sequence shown here is derived from an EMBL/GenBank/DDBJ whole genome shotgun (WGS) entry which is preliminary data.</text>
</comment>
<dbReference type="Proteomes" id="UP001153269">
    <property type="component" value="Unassembled WGS sequence"/>
</dbReference>
<accession>A0A9N7TJJ0</accession>
<dbReference type="AlphaFoldDB" id="A0A9N7TJJ0"/>
<protein>
    <submittedName>
        <fullName evidence="2">Uncharacterized protein</fullName>
    </submittedName>
</protein>